<sequence length="115" mass="13471">MGKNLQVMGNYPKQAVFTHIQWRAGERYEPLGRRCNATKANFHIVILRWISEGNGKCILYTVSQEWNDFSRKIVQAAFPEVNTASDRNNVERLNRRLCETGIPLSSRYVRNRTWQ</sequence>
<accession>A0A4Y2TSG0</accession>
<protein>
    <submittedName>
        <fullName evidence="1">Uncharacterized protein</fullName>
    </submittedName>
</protein>
<dbReference type="AlphaFoldDB" id="A0A4Y2TSG0"/>
<dbReference type="EMBL" id="BGPR01030069">
    <property type="protein sequence ID" value="GBO02317.1"/>
    <property type="molecule type" value="Genomic_DNA"/>
</dbReference>
<comment type="caution">
    <text evidence="1">The sequence shown here is derived from an EMBL/GenBank/DDBJ whole genome shotgun (WGS) entry which is preliminary data.</text>
</comment>
<reference evidence="1 2" key="1">
    <citation type="journal article" date="2019" name="Sci. Rep.">
        <title>Orb-weaving spider Araneus ventricosus genome elucidates the spidroin gene catalogue.</title>
        <authorList>
            <person name="Kono N."/>
            <person name="Nakamura H."/>
            <person name="Ohtoshi R."/>
            <person name="Moran D.A.P."/>
            <person name="Shinohara A."/>
            <person name="Yoshida Y."/>
            <person name="Fujiwara M."/>
            <person name="Mori M."/>
            <person name="Tomita M."/>
            <person name="Arakawa K."/>
        </authorList>
    </citation>
    <scope>NUCLEOTIDE SEQUENCE [LARGE SCALE GENOMIC DNA]</scope>
</reference>
<evidence type="ECO:0000313" key="1">
    <source>
        <dbReference type="EMBL" id="GBO02317.1"/>
    </source>
</evidence>
<organism evidence="1 2">
    <name type="scientific">Araneus ventricosus</name>
    <name type="common">Orbweaver spider</name>
    <name type="synonym">Epeira ventricosa</name>
    <dbReference type="NCBI Taxonomy" id="182803"/>
    <lineage>
        <taxon>Eukaryota</taxon>
        <taxon>Metazoa</taxon>
        <taxon>Ecdysozoa</taxon>
        <taxon>Arthropoda</taxon>
        <taxon>Chelicerata</taxon>
        <taxon>Arachnida</taxon>
        <taxon>Araneae</taxon>
        <taxon>Araneomorphae</taxon>
        <taxon>Entelegynae</taxon>
        <taxon>Araneoidea</taxon>
        <taxon>Araneidae</taxon>
        <taxon>Araneus</taxon>
    </lineage>
</organism>
<dbReference type="Proteomes" id="UP000499080">
    <property type="component" value="Unassembled WGS sequence"/>
</dbReference>
<name>A0A4Y2TSG0_ARAVE</name>
<proteinExistence type="predicted"/>
<keyword evidence="2" id="KW-1185">Reference proteome</keyword>
<gene>
    <name evidence="1" type="ORF">AVEN_137684_1</name>
</gene>
<evidence type="ECO:0000313" key="2">
    <source>
        <dbReference type="Proteomes" id="UP000499080"/>
    </source>
</evidence>